<evidence type="ECO:0000313" key="2">
    <source>
        <dbReference type="Proteomes" id="UP000070366"/>
    </source>
</evidence>
<protein>
    <submittedName>
        <fullName evidence="1">Uncharacterized protein</fullName>
    </submittedName>
</protein>
<dbReference type="AlphaFoldDB" id="A0A136Q1A9"/>
<comment type="caution">
    <text evidence="1">The sequence shown here is derived from an EMBL/GenBank/DDBJ whole genome shotgun (WGS) entry which is preliminary data.</text>
</comment>
<dbReference type="EMBL" id="LSZW01000064">
    <property type="protein sequence ID" value="KXK64470.1"/>
    <property type="molecule type" value="Genomic_DNA"/>
</dbReference>
<keyword evidence="2" id="KW-1185">Reference proteome</keyword>
<gene>
    <name evidence="1" type="ORF">HMPREF3293_02549</name>
</gene>
<dbReference type="Proteomes" id="UP000070366">
    <property type="component" value="Unassembled WGS sequence"/>
</dbReference>
<dbReference type="STRING" id="626937.HMPREF3293_02549"/>
<accession>A0A136Q1A9</accession>
<reference evidence="1 2" key="1">
    <citation type="submission" date="2016-02" db="EMBL/GenBank/DDBJ databases">
        <authorList>
            <person name="Wen L."/>
            <person name="He K."/>
            <person name="Yang H."/>
        </authorList>
    </citation>
    <scope>NUCLEOTIDE SEQUENCE [LARGE SCALE GENOMIC DNA]</scope>
    <source>
        <strain evidence="1 2">DSM 22607</strain>
    </source>
</reference>
<name>A0A136Q1A9_9FIRM</name>
<sequence length="41" mass="5195">MGCNKFVTIEKREWRYMKKQKRTEVRCFILEVKADREEWND</sequence>
<organism evidence="1 2">
    <name type="scientific">Christensenella minuta</name>
    <dbReference type="NCBI Taxonomy" id="626937"/>
    <lineage>
        <taxon>Bacteria</taxon>
        <taxon>Bacillati</taxon>
        <taxon>Bacillota</taxon>
        <taxon>Clostridia</taxon>
        <taxon>Christensenellales</taxon>
        <taxon>Christensenellaceae</taxon>
        <taxon>Christensenella</taxon>
    </lineage>
</organism>
<dbReference type="RefSeq" id="WP_258107062.1">
    <property type="nucleotide sequence ID" value="NZ_CABMOF010000007.1"/>
</dbReference>
<evidence type="ECO:0000313" key="1">
    <source>
        <dbReference type="EMBL" id="KXK64470.1"/>
    </source>
</evidence>
<proteinExistence type="predicted"/>